<evidence type="ECO:0000256" key="6">
    <source>
        <dbReference type="ARBA" id="ARBA00022989"/>
    </source>
</evidence>
<dbReference type="InterPro" id="IPR008166">
    <property type="entry name" value="Glyco_transf_92"/>
</dbReference>
<dbReference type="EMBL" id="JBJQND010000007">
    <property type="protein sequence ID" value="KAL3870353.1"/>
    <property type="molecule type" value="Genomic_DNA"/>
</dbReference>
<feature type="transmembrane region" description="Helical" evidence="8">
    <location>
        <begin position="20"/>
        <end position="37"/>
    </location>
</feature>
<dbReference type="EC" id="2.4.1.-" evidence="8"/>
<evidence type="ECO:0000256" key="7">
    <source>
        <dbReference type="ARBA" id="ARBA00023136"/>
    </source>
</evidence>
<accession>A0ABD3WC18</accession>
<dbReference type="Pfam" id="PF01697">
    <property type="entry name" value="Glyco_transf_92"/>
    <property type="match status" value="1"/>
</dbReference>
<evidence type="ECO:0000256" key="3">
    <source>
        <dbReference type="ARBA" id="ARBA00022676"/>
    </source>
</evidence>
<comment type="caution">
    <text evidence="9">The sequence shown here is derived from an EMBL/GenBank/DDBJ whole genome shotgun (WGS) entry which is preliminary data.</text>
</comment>
<keyword evidence="6 8" id="KW-1133">Transmembrane helix</keyword>
<evidence type="ECO:0000256" key="2">
    <source>
        <dbReference type="ARBA" id="ARBA00007647"/>
    </source>
</evidence>
<evidence type="ECO:0000256" key="5">
    <source>
        <dbReference type="ARBA" id="ARBA00022692"/>
    </source>
</evidence>
<comment type="subcellular location">
    <subcellularLocation>
        <location evidence="1">Membrane</location>
        <topology evidence="1">Single-pass membrane protein</topology>
    </subcellularLocation>
</comment>
<name>A0ABD3WC18_SINWO</name>
<sequence>MGCIRMYRICCQRLDNIKLLVYIGITIVIFLLLYKHMRHQNLTSTARANGDGPSYDVEVDTGIPRVPHSTDMVDDLANFKTSIYTQVEHTKLFIYAAIARNMSTPWDEFGVTAWIHSGVEPNVSCCFLHSDGVVRTMNVWKYSTFMKPEIYVIRFQCANPIPGSKPIGMTLAVSGLECSPKMTTYVKPLYPLRPHGNVTIALCTKQAYGNLNPSLVVEWLEYNINMGVDKVITFVDASNLIQNTSQILRYYEKRGFVDIIPYDIPMRDTIPRIPESKIELAFSDSLAAIHYCEDILAGYSFVAVADFDEFIFPRKHADIKHLMVYLSKVYSDAGAFTFNSEIYVTSWGKMDENSELIITQYSNRTEAMMDRVKNMLIPQRIEPGAVSTHTARTNSGYRGIVIPEDLAVIKHYRKCNPKWTKNCFSFTDFQRITDFSMSKKLTQVMTNNNVSLYDHIVQSKKLWNL</sequence>
<dbReference type="PANTHER" id="PTHR21461">
    <property type="entry name" value="GLYCOSYLTRANSFERASE FAMILY 92 PROTEIN"/>
    <property type="match status" value="1"/>
</dbReference>
<comment type="similarity">
    <text evidence="2 8">Belongs to the glycosyltransferase 92 family.</text>
</comment>
<reference evidence="9 10" key="1">
    <citation type="submission" date="2024-11" db="EMBL/GenBank/DDBJ databases">
        <title>Chromosome-level genome assembly of the freshwater bivalve Anodonta woodiana.</title>
        <authorList>
            <person name="Chen X."/>
        </authorList>
    </citation>
    <scope>NUCLEOTIDE SEQUENCE [LARGE SCALE GENOMIC DNA]</scope>
    <source>
        <strain evidence="9">MN2024</strain>
        <tissue evidence="9">Gills</tissue>
    </source>
</reference>
<evidence type="ECO:0000256" key="8">
    <source>
        <dbReference type="RuleBase" id="RU366017"/>
    </source>
</evidence>
<evidence type="ECO:0000256" key="4">
    <source>
        <dbReference type="ARBA" id="ARBA00022679"/>
    </source>
</evidence>
<evidence type="ECO:0000313" key="9">
    <source>
        <dbReference type="EMBL" id="KAL3870353.1"/>
    </source>
</evidence>
<keyword evidence="3 8" id="KW-0328">Glycosyltransferase</keyword>
<dbReference type="GO" id="GO:0016020">
    <property type="term" value="C:membrane"/>
    <property type="evidence" value="ECO:0007669"/>
    <property type="project" value="UniProtKB-SubCell"/>
</dbReference>
<dbReference type="Proteomes" id="UP001634394">
    <property type="component" value="Unassembled WGS sequence"/>
</dbReference>
<dbReference type="PANTHER" id="PTHR21461:SF69">
    <property type="entry name" value="GLYCOSYLTRANSFERASE FAMILY 92 PROTEIN"/>
    <property type="match status" value="1"/>
</dbReference>
<dbReference type="GO" id="GO:0016757">
    <property type="term" value="F:glycosyltransferase activity"/>
    <property type="evidence" value="ECO:0007669"/>
    <property type="project" value="UniProtKB-UniRule"/>
</dbReference>
<keyword evidence="10" id="KW-1185">Reference proteome</keyword>
<evidence type="ECO:0000256" key="1">
    <source>
        <dbReference type="ARBA" id="ARBA00004167"/>
    </source>
</evidence>
<dbReference type="AlphaFoldDB" id="A0ABD3WC18"/>
<keyword evidence="5 8" id="KW-0812">Transmembrane</keyword>
<keyword evidence="7 8" id="KW-0472">Membrane</keyword>
<keyword evidence="4 8" id="KW-0808">Transferase</keyword>
<proteinExistence type="inferred from homology"/>
<gene>
    <name evidence="9" type="ORF">ACJMK2_038423</name>
</gene>
<evidence type="ECO:0000313" key="10">
    <source>
        <dbReference type="Proteomes" id="UP001634394"/>
    </source>
</evidence>
<organism evidence="9 10">
    <name type="scientific">Sinanodonta woodiana</name>
    <name type="common">Chinese pond mussel</name>
    <name type="synonym">Anodonta woodiana</name>
    <dbReference type="NCBI Taxonomy" id="1069815"/>
    <lineage>
        <taxon>Eukaryota</taxon>
        <taxon>Metazoa</taxon>
        <taxon>Spiralia</taxon>
        <taxon>Lophotrochozoa</taxon>
        <taxon>Mollusca</taxon>
        <taxon>Bivalvia</taxon>
        <taxon>Autobranchia</taxon>
        <taxon>Heteroconchia</taxon>
        <taxon>Palaeoheterodonta</taxon>
        <taxon>Unionida</taxon>
        <taxon>Unionoidea</taxon>
        <taxon>Unionidae</taxon>
        <taxon>Unioninae</taxon>
        <taxon>Sinanodonta</taxon>
    </lineage>
</organism>
<protein>
    <recommendedName>
        <fullName evidence="8">Glycosyltransferase family 92 protein</fullName>
        <ecNumber evidence="8">2.4.1.-</ecNumber>
    </recommendedName>
</protein>